<evidence type="ECO:0000313" key="3">
    <source>
        <dbReference type="Proteomes" id="UP000268192"/>
    </source>
</evidence>
<evidence type="ECO:0000256" key="1">
    <source>
        <dbReference type="SAM" id="Phobius"/>
    </source>
</evidence>
<evidence type="ECO:0000313" key="2">
    <source>
        <dbReference type="EMBL" id="AZN72624.1"/>
    </source>
</evidence>
<keyword evidence="3" id="KW-1185">Reference proteome</keyword>
<keyword evidence="1" id="KW-0472">Membrane</keyword>
<dbReference type="AlphaFoldDB" id="A0A3Q8XSF1"/>
<feature type="transmembrane region" description="Helical" evidence="1">
    <location>
        <begin position="132"/>
        <end position="151"/>
    </location>
</feature>
<dbReference type="Proteomes" id="UP000268192">
    <property type="component" value="Chromosome"/>
</dbReference>
<keyword evidence="1" id="KW-1133">Transmembrane helix</keyword>
<keyword evidence="1" id="KW-0812">Transmembrane</keyword>
<feature type="transmembrane region" description="Helical" evidence="1">
    <location>
        <begin position="64"/>
        <end position="88"/>
    </location>
</feature>
<evidence type="ECO:0008006" key="4">
    <source>
        <dbReference type="Google" id="ProtNLM"/>
    </source>
</evidence>
<reference evidence="2 3" key="1">
    <citation type="submission" date="2018-09" db="EMBL/GenBank/DDBJ databases">
        <title>Marinorhizobium profundi gen. nov., sp. nov., isolated from a deep-sea sediment sample from the New Britain Trench and proposal of Marinorhizobiaceae fam. nov. in the order Rhizobiales of the class Alphaproteobacteria.</title>
        <authorList>
            <person name="Cao J."/>
        </authorList>
    </citation>
    <scope>NUCLEOTIDE SEQUENCE [LARGE SCALE GENOMIC DNA]</scope>
    <source>
        <strain evidence="2 3">WS11</strain>
    </source>
</reference>
<proteinExistence type="predicted"/>
<protein>
    <recommendedName>
        <fullName evidence="4">DUF998 domain-containing protein</fullName>
    </recommendedName>
</protein>
<sequence length="227" mass="24200">MAVPAVRIASSRLPIASDDIKVGVGIVIVAAAICALVLVADQWWGVDHYQLVRDPNAIANNPNYFGLVSNLGIVLWIAGAVGALQAFAALRHTQEKAFSGLLLAGGCFAAVMGLDDLLMLHESIAATGIPEILVLGPHAILLAATCYRAWLLQGRTPWLLLVACVAAFGCSMVVDVVPVEFAGQVFIEESFKLLGIMFLTAYLVITSQKALRSVPQDGFRQTSLEDR</sequence>
<feature type="transmembrane region" description="Helical" evidence="1">
    <location>
        <begin position="100"/>
        <end position="120"/>
    </location>
</feature>
<gene>
    <name evidence="2" type="ORF">D5400_16305</name>
</gene>
<organism evidence="2 3">
    <name type="scientific">Georhizobium profundi</name>
    <dbReference type="NCBI Taxonomy" id="2341112"/>
    <lineage>
        <taxon>Bacteria</taxon>
        <taxon>Pseudomonadati</taxon>
        <taxon>Pseudomonadota</taxon>
        <taxon>Alphaproteobacteria</taxon>
        <taxon>Hyphomicrobiales</taxon>
        <taxon>Rhizobiaceae</taxon>
        <taxon>Georhizobium</taxon>
    </lineage>
</organism>
<dbReference type="RefSeq" id="WP_126010948.1">
    <property type="nucleotide sequence ID" value="NZ_CP032509.1"/>
</dbReference>
<feature type="transmembrane region" description="Helical" evidence="1">
    <location>
        <begin position="191"/>
        <end position="211"/>
    </location>
</feature>
<feature type="transmembrane region" description="Helical" evidence="1">
    <location>
        <begin position="158"/>
        <end position="179"/>
    </location>
</feature>
<feature type="transmembrane region" description="Helical" evidence="1">
    <location>
        <begin position="20"/>
        <end position="44"/>
    </location>
</feature>
<dbReference type="OrthoDB" id="8117011at2"/>
<dbReference type="EMBL" id="CP032509">
    <property type="protein sequence ID" value="AZN72624.1"/>
    <property type="molecule type" value="Genomic_DNA"/>
</dbReference>
<dbReference type="KEGG" id="abaw:D5400_16305"/>
<accession>A0A3Q8XSF1</accession>
<name>A0A3Q8XSF1_9HYPH</name>